<organism evidence="2 3">
    <name type="scientific">Amblyomma americanum</name>
    <name type="common">Lone star tick</name>
    <dbReference type="NCBI Taxonomy" id="6943"/>
    <lineage>
        <taxon>Eukaryota</taxon>
        <taxon>Metazoa</taxon>
        <taxon>Ecdysozoa</taxon>
        <taxon>Arthropoda</taxon>
        <taxon>Chelicerata</taxon>
        <taxon>Arachnida</taxon>
        <taxon>Acari</taxon>
        <taxon>Parasitiformes</taxon>
        <taxon>Ixodida</taxon>
        <taxon>Ixodoidea</taxon>
        <taxon>Ixodidae</taxon>
        <taxon>Amblyomminae</taxon>
        <taxon>Amblyomma</taxon>
    </lineage>
</organism>
<accession>A0AAQ4F0C6</accession>
<evidence type="ECO:0000256" key="1">
    <source>
        <dbReference type="SAM" id="MobiDB-lite"/>
    </source>
</evidence>
<feature type="region of interest" description="Disordered" evidence="1">
    <location>
        <begin position="1"/>
        <end position="57"/>
    </location>
</feature>
<name>A0AAQ4F0C6_AMBAM</name>
<dbReference type="EMBL" id="JARKHS020009132">
    <property type="protein sequence ID" value="KAK8780173.1"/>
    <property type="molecule type" value="Genomic_DNA"/>
</dbReference>
<evidence type="ECO:0000313" key="2">
    <source>
        <dbReference type="EMBL" id="KAK8780173.1"/>
    </source>
</evidence>
<protein>
    <submittedName>
        <fullName evidence="2">Uncharacterized protein</fullName>
    </submittedName>
</protein>
<sequence>MGRSRSRSRSRSPKLVRHKNKRPRKRSHSRGRSRDSVSRAGAKFNDRRPSYVSAQRLRMPYGRMKPARFSEAVIVGVEQQQRRHRRPFGLGQAQSEEVVGRRQRIRFRAPEAAA</sequence>
<reference evidence="2 3" key="1">
    <citation type="journal article" date="2023" name="Arcadia Sci">
        <title>De novo assembly of a long-read Amblyomma americanum tick genome.</title>
        <authorList>
            <person name="Chou S."/>
            <person name="Poskanzer K.E."/>
            <person name="Rollins M."/>
            <person name="Thuy-Boun P.S."/>
        </authorList>
    </citation>
    <scope>NUCLEOTIDE SEQUENCE [LARGE SCALE GENOMIC DNA]</scope>
    <source>
        <strain evidence="2">F_SG_1</strain>
        <tissue evidence="2">Salivary glands</tissue>
    </source>
</reference>
<dbReference type="Proteomes" id="UP001321473">
    <property type="component" value="Unassembled WGS sequence"/>
</dbReference>
<evidence type="ECO:0000313" key="3">
    <source>
        <dbReference type="Proteomes" id="UP001321473"/>
    </source>
</evidence>
<proteinExistence type="predicted"/>
<comment type="caution">
    <text evidence="2">The sequence shown here is derived from an EMBL/GenBank/DDBJ whole genome shotgun (WGS) entry which is preliminary data.</text>
</comment>
<dbReference type="AlphaFoldDB" id="A0AAQ4F0C6"/>
<feature type="compositionally biased region" description="Basic residues" evidence="1">
    <location>
        <begin position="1"/>
        <end position="31"/>
    </location>
</feature>
<gene>
    <name evidence="2" type="ORF">V5799_018482</name>
</gene>
<keyword evidence="3" id="KW-1185">Reference proteome</keyword>